<protein>
    <submittedName>
        <fullName evidence="1">Uncharacterized protein</fullName>
    </submittedName>
</protein>
<organism evidence="1 2">
    <name type="scientific">Pelagibacterium luteolum</name>
    <dbReference type="NCBI Taxonomy" id="440168"/>
    <lineage>
        <taxon>Bacteria</taxon>
        <taxon>Pseudomonadati</taxon>
        <taxon>Pseudomonadota</taxon>
        <taxon>Alphaproteobacteria</taxon>
        <taxon>Hyphomicrobiales</taxon>
        <taxon>Devosiaceae</taxon>
        <taxon>Pelagibacterium</taxon>
    </lineage>
</organism>
<evidence type="ECO:0000313" key="2">
    <source>
        <dbReference type="Proteomes" id="UP000199495"/>
    </source>
</evidence>
<dbReference type="AlphaFoldDB" id="A0A1G7WIC1"/>
<gene>
    <name evidence="1" type="ORF">SAMN04487974_106186</name>
</gene>
<evidence type="ECO:0000313" key="1">
    <source>
        <dbReference type="EMBL" id="SDG71715.1"/>
    </source>
</evidence>
<proteinExistence type="predicted"/>
<dbReference type="EMBL" id="FNCS01000006">
    <property type="protein sequence ID" value="SDG71715.1"/>
    <property type="molecule type" value="Genomic_DNA"/>
</dbReference>
<sequence>MLEEGHWAGRFPLEAEDTGSRRKAGMTGGESVGGILVRVWAVVIVCA</sequence>
<accession>A0A1G7WIC1</accession>
<keyword evidence="2" id="KW-1185">Reference proteome</keyword>
<dbReference type="Proteomes" id="UP000199495">
    <property type="component" value="Unassembled WGS sequence"/>
</dbReference>
<name>A0A1G7WIC1_9HYPH</name>
<reference evidence="1 2" key="1">
    <citation type="submission" date="2016-10" db="EMBL/GenBank/DDBJ databases">
        <authorList>
            <person name="de Groot N.N."/>
        </authorList>
    </citation>
    <scope>NUCLEOTIDE SEQUENCE [LARGE SCALE GENOMIC DNA]</scope>
    <source>
        <strain evidence="1 2">CGMCC 1.10267</strain>
    </source>
</reference>